<sequence>MTRSFSFFCLTLILCLSFHHHLLSAYQFEGFDAEADDAEDDSSDLHHSLPPPTITQSLPDPQPSPDDSTSDLIPESDPEPHSDPSSTPFDFWDEDEFEGLPVEIATVDSPPTAENATETVDPKTNSTAQDGTVPSEKKKKSYCHGLLATMELKSRHDLISRVFNLVVPCKDEITFEVYMNEETMDHVVFAMAKKKAAKTMQKEVKDLQRFAGIVSPPAGRKWVSEELSVISESKEVAGDMITDTVLDQNCICVFAGVLVCKNHFLSNRRTSSHSLAHF</sequence>
<evidence type="ECO:0000256" key="6">
    <source>
        <dbReference type="SAM" id="SignalP"/>
    </source>
</evidence>
<feature type="region of interest" description="Disordered" evidence="5">
    <location>
        <begin position="104"/>
        <end position="138"/>
    </location>
</feature>
<keyword evidence="3" id="KW-1133">Transmembrane helix</keyword>
<proteinExistence type="predicted"/>
<evidence type="ECO:0000256" key="4">
    <source>
        <dbReference type="ARBA" id="ARBA00023136"/>
    </source>
</evidence>
<keyword evidence="8" id="KW-1185">Reference proteome</keyword>
<protein>
    <submittedName>
        <fullName evidence="7">Uncharacterized protein</fullName>
    </submittedName>
</protein>
<accession>A0A8X7RX58</accession>
<feature type="region of interest" description="Disordered" evidence="5">
    <location>
        <begin position="35"/>
        <end position="92"/>
    </location>
</feature>
<dbReference type="EMBL" id="JAAMPC010000009">
    <property type="protein sequence ID" value="KAG2295642.1"/>
    <property type="molecule type" value="Genomic_DNA"/>
</dbReference>
<dbReference type="PANTHER" id="PTHR12883:SF0">
    <property type="entry name" value="PAT COMPLEX SUBUNIT CCDC47"/>
    <property type="match status" value="1"/>
</dbReference>
<keyword evidence="4" id="KW-0472">Membrane</keyword>
<dbReference type="Pfam" id="PF07946">
    <property type="entry name" value="CCDC47"/>
    <property type="match status" value="1"/>
</dbReference>
<dbReference type="GO" id="GO:0016020">
    <property type="term" value="C:membrane"/>
    <property type="evidence" value="ECO:0007669"/>
    <property type="project" value="UniProtKB-SubCell"/>
</dbReference>
<dbReference type="GO" id="GO:0005783">
    <property type="term" value="C:endoplasmic reticulum"/>
    <property type="evidence" value="ECO:0007669"/>
    <property type="project" value="InterPro"/>
</dbReference>
<evidence type="ECO:0000256" key="5">
    <source>
        <dbReference type="SAM" id="MobiDB-lite"/>
    </source>
</evidence>
<comment type="subcellular location">
    <subcellularLocation>
        <location evidence="1">Membrane</location>
        <topology evidence="1">Single-pass membrane protein</topology>
    </subcellularLocation>
</comment>
<dbReference type="Proteomes" id="UP000886595">
    <property type="component" value="Unassembled WGS sequence"/>
</dbReference>
<feature type="compositionally biased region" description="Polar residues" evidence="5">
    <location>
        <begin position="112"/>
        <end position="132"/>
    </location>
</feature>
<dbReference type="AlphaFoldDB" id="A0A8X7RX58"/>
<gene>
    <name evidence="7" type="ORF">Bca52824_042311</name>
</gene>
<feature type="chain" id="PRO_5036486286" evidence="6">
    <location>
        <begin position="26"/>
        <end position="278"/>
    </location>
</feature>
<name>A0A8X7RX58_BRACI</name>
<keyword evidence="6" id="KW-0732">Signal</keyword>
<evidence type="ECO:0000256" key="2">
    <source>
        <dbReference type="ARBA" id="ARBA00022692"/>
    </source>
</evidence>
<evidence type="ECO:0000256" key="3">
    <source>
        <dbReference type="ARBA" id="ARBA00022989"/>
    </source>
</evidence>
<dbReference type="GO" id="GO:0032469">
    <property type="term" value="P:endoplasmic reticulum calcium ion homeostasis"/>
    <property type="evidence" value="ECO:0007669"/>
    <property type="project" value="InterPro"/>
</dbReference>
<dbReference type="PANTHER" id="PTHR12883">
    <property type="entry name" value="ADIPOCYTE-SPECIFIC PROTEIN 4-RELATED"/>
    <property type="match status" value="1"/>
</dbReference>
<comment type="caution">
    <text evidence="7">The sequence shown here is derived from an EMBL/GenBank/DDBJ whole genome shotgun (WGS) entry which is preliminary data.</text>
</comment>
<organism evidence="7 8">
    <name type="scientific">Brassica carinata</name>
    <name type="common">Ethiopian mustard</name>
    <name type="synonym">Abyssinian cabbage</name>
    <dbReference type="NCBI Taxonomy" id="52824"/>
    <lineage>
        <taxon>Eukaryota</taxon>
        <taxon>Viridiplantae</taxon>
        <taxon>Streptophyta</taxon>
        <taxon>Embryophyta</taxon>
        <taxon>Tracheophyta</taxon>
        <taxon>Spermatophyta</taxon>
        <taxon>Magnoliopsida</taxon>
        <taxon>eudicotyledons</taxon>
        <taxon>Gunneridae</taxon>
        <taxon>Pentapetalae</taxon>
        <taxon>rosids</taxon>
        <taxon>malvids</taxon>
        <taxon>Brassicales</taxon>
        <taxon>Brassicaceae</taxon>
        <taxon>Brassiceae</taxon>
        <taxon>Brassica</taxon>
    </lineage>
</organism>
<reference evidence="7 8" key="1">
    <citation type="submission" date="2020-02" db="EMBL/GenBank/DDBJ databases">
        <authorList>
            <person name="Ma Q."/>
            <person name="Huang Y."/>
            <person name="Song X."/>
            <person name="Pei D."/>
        </authorList>
    </citation>
    <scope>NUCLEOTIDE SEQUENCE [LARGE SCALE GENOMIC DNA]</scope>
    <source>
        <strain evidence="7">Sxm20200214</strain>
        <tissue evidence="7">Leaf</tissue>
    </source>
</reference>
<dbReference type="InterPro" id="IPR012879">
    <property type="entry name" value="CCDC47"/>
</dbReference>
<feature type="compositionally biased region" description="Low complexity" evidence="5">
    <location>
        <begin position="55"/>
        <end position="72"/>
    </location>
</feature>
<evidence type="ECO:0000313" key="8">
    <source>
        <dbReference type="Proteomes" id="UP000886595"/>
    </source>
</evidence>
<evidence type="ECO:0000313" key="7">
    <source>
        <dbReference type="EMBL" id="KAG2295642.1"/>
    </source>
</evidence>
<feature type="signal peptide" evidence="6">
    <location>
        <begin position="1"/>
        <end position="25"/>
    </location>
</feature>
<evidence type="ECO:0000256" key="1">
    <source>
        <dbReference type="ARBA" id="ARBA00004167"/>
    </source>
</evidence>
<dbReference type="OrthoDB" id="1746554at2759"/>
<keyword evidence="2" id="KW-0812">Transmembrane</keyword>
<dbReference type="GO" id="GO:0005509">
    <property type="term" value="F:calcium ion binding"/>
    <property type="evidence" value="ECO:0007669"/>
    <property type="project" value="InterPro"/>
</dbReference>